<organism evidence="2 3">
    <name type="scientific">Pandoraea faecigallinarum</name>
    <dbReference type="NCBI Taxonomy" id="656179"/>
    <lineage>
        <taxon>Bacteria</taxon>
        <taxon>Pseudomonadati</taxon>
        <taxon>Pseudomonadota</taxon>
        <taxon>Betaproteobacteria</taxon>
        <taxon>Burkholderiales</taxon>
        <taxon>Burkholderiaceae</taxon>
        <taxon>Pandoraea</taxon>
    </lineage>
</organism>
<protein>
    <submittedName>
        <fullName evidence="2">Uncharacterized protein</fullName>
    </submittedName>
</protein>
<dbReference type="Proteomes" id="UP000035651">
    <property type="component" value="Plasmid pPF72-1"/>
</dbReference>
<dbReference type="RefSeq" id="WP_071386924.1">
    <property type="nucleotide sequence ID" value="NZ_CP011808.2"/>
</dbReference>
<reference evidence="2" key="1">
    <citation type="submission" date="2016-06" db="EMBL/GenBank/DDBJ databases">
        <title>Complete Genome Sequence of Pandoraea faecigallinarum DSM-23572.</title>
        <authorList>
            <person name="Yong D."/>
            <person name="Ee R."/>
            <person name="Lim Y.-L."/>
            <person name="Yin W.-F."/>
            <person name="Chan K.-G."/>
        </authorList>
    </citation>
    <scope>NUCLEOTIDE SEQUENCE</scope>
    <source>
        <strain evidence="2">DSM 23572</strain>
        <plasmid evidence="2">pPF72-1</plasmid>
    </source>
</reference>
<dbReference type="AlphaFoldDB" id="A0A0H3X2E6"/>
<feature type="region of interest" description="Disordered" evidence="1">
    <location>
        <begin position="98"/>
        <end position="117"/>
    </location>
</feature>
<evidence type="ECO:0000313" key="3">
    <source>
        <dbReference type="Proteomes" id="UP000035651"/>
    </source>
</evidence>
<keyword evidence="3" id="KW-1185">Reference proteome</keyword>
<dbReference type="KEGG" id="pfg:AB870_23270"/>
<dbReference type="EMBL" id="CP011808">
    <property type="protein sequence ID" value="AKM33163.3"/>
    <property type="molecule type" value="Genomic_DNA"/>
</dbReference>
<keyword evidence="2" id="KW-0614">Plasmid</keyword>
<proteinExistence type="predicted"/>
<name>A0A0H3X2E6_9BURK</name>
<evidence type="ECO:0000256" key="1">
    <source>
        <dbReference type="SAM" id="MobiDB-lite"/>
    </source>
</evidence>
<gene>
    <name evidence="2" type="ORF">AB870_23270</name>
</gene>
<evidence type="ECO:0000313" key="2">
    <source>
        <dbReference type="EMBL" id="AKM33163.3"/>
    </source>
</evidence>
<sequence length="117" mass="12810">MLRATQFLSGENQQRFGVEVADFLFGNVNDLPAGLDVPNPDIPADVKRRLPQLLPISGNESDEEICEKIRVFGVQLFGHDVDRQCSPVGSVLRPSEAALTGGTSMVSSQRSDWNPWA</sequence>
<feature type="compositionally biased region" description="Polar residues" evidence="1">
    <location>
        <begin position="101"/>
        <end position="117"/>
    </location>
</feature>
<accession>A0A0H3X2E6</accession>
<geneLocation type="plasmid" evidence="2 3">
    <name>pPF72-1</name>
</geneLocation>